<comment type="similarity">
    <text evidence="2">Belongs to the VPS52 family.</text>
</comment>
<evidence type="ECO:0000256" key="2">
    <source>
        <dbReference type="ARBA" id="ARBA00008180"/>
    </source>
</evidence>
<evidence type="ECO:0000313" key="10">
    <source>
        <dbReference type="EMBL" id="KAK4526468.1"/>
    </source>
</evidence>
<dbReference type="PANTHER" id="PTHR14190:SF7">
    <property type="entry name" value="VACUOLAR PROTEIN SORTING-ASSOCIATED PROTEIN 52 HOMOLOG"/>
    <property type="match status" value="1"/>
</dbReference>
<organism evidence="10 11">
    <name type="scientific">Galdieria yellowstonensis</name>
    <dbReference type="NCBI Taxonomy" id="3028027"/>
    <lineage>
        <taxon>Eukaryota</taxon>
        <taxon>Rhodophyta</taxon>
        <taxon>Bangiophyceae</taxon>
        <taxon>Galdieriales</taxon>
        <taxon>Galdieriaceae</taxon>
        <taxon>Galdieria</taxon>
    </lineage>
</organism>
<reference evidence="10 11" key="1">
    <citation type="submission" date="2022-07" db="EMBL/GenBank/DDBJ databases">
        <title>Genome-wide signatures of adaptation to extreme environments.</title>
        <authorList>
            <person name="Cho C.H."/>
            <person name="Yoon H.S."/>
        </authorList>
    </citation>
    <scope>NUCLEOTIDE SEQUENCE [LARGE SCALE GENOMIC DNA]</scope>
    <source>
        <strain evidence="10 11">108.79 E11</strain>
    </source>
</reference>
<dbReference type="PANTHER" id="PTHR14190">
    <property type="entry name" value="SUPPRESSOR OF ACTIN MUTATIONS 2/VACUOLAR PROTEIN SORTING 52"/>
    <property type="match status" value="1"/>
</dbReference>
<dbReference type="AlphaFoldDB" id="A0AAV9IGP7"/>
<dbReference type="GO" id="GO:0000938">
    <property type="term" value="C:GARP complex"/>
    <property type="evidence" value="ECO:0007669"/>
    <property type="project" value="TreeGrafter"/>
</dbReference>
<protein>
    <submittedName>
        <fullName evidence="10">Uncharacterized protein</fullName>
    </submittedName>
</protein>
<keyword evidence="4" id="KW-0653">Protein transport</keyword>
<dbReference type="Pfam" id="PF04129">
    <property type="entry name" value="Vps52_CC"/>
    <property type="match status" value="1"/>
</dbReference>
<comment type="subcellular location">
    <subcellularLocation>
        <location evidence="1">Golgi apparatus</location>
        <location evidence="1">trans-Golgi network</location>
    </subcellularLocation>
</comment>
<evidence type="ECO:0000256" key="1">
    <source>
        <dbReference type="ARBA" id="ARBA00004601"/>
    </source>
</evidence>
<dbReference type="GO" id="GO:0005829">
    <property type="term" value="C:cytosol"/>
    <property type="evidence" value="ECO:0007669"/>
    <property type="project" value="GOC"/>
</dbReference>
<evidence type="ECO:0000256" key="4">
    <source>
        <dbReference type="ARBA" id="ARBA00022927"/>
    </source>
</evidence>
<evidence type="ECO:0000256" key="6">
    <source>
        <dbReference type="SAM" id="Coils"/>
    </source>
</evidence>
<accession>A0AAV9IGP7</accession>
<dbReference type="GO" id="GO:0019905">
    <property type="term" value="F:syntaxin binding"/>
    <property type="evidence" value="ECO:0007669"/>
    <property type="project" value="TreeGrafter"/>
</dbReference>
<keyword evidence="6" id="KW-0175">Coiled coil</keyword>
<dbReference type="GO" id="GO:0015031">
    <property type="term" value="P:protein transport"/>
    <property type="evidence" value="ECO:0007669"/>
    <property type="project" value="UniProtKB-KW"/>
</dbReference>
<name>A0AAV9IGP7_9RHOD</name>
<keyword evidence="3" id="KW-0813">Transport</keyword>
<dbReference type="GO" id="GO:0032456">
    <property type="term" value="P:endocytic recycling"/>
    <property type="evidence" value="ECO:0007669"/>
    <property type="project" value="TreeGrafter"/>
</dbReference>
<keyword evidence="5" id="KW-0333">Golgi apparatus</keyword>
<dbReference type="GO" id="GO:0006896">
    <property type="term" value="P:Golgi to vacuole transport"/>
    <property type="evidence" value="ECO:0007669"/>
    <property type="project" value="TreeGrafter"/>
</dbReference>
<evidence type="ECO:0000256" key="7">
    <source>
        <dbReference type="SAM" id="MobiDB-lite"/>
    </source>
</evidence>
<dbReference type="InterPro" id="IPR048361">
    <property type="entry name" value="Vps52_C"/>
</dbReference>
<dbReference type="GO" id="GO:0042147">
    <property type="term" value="P:retrograde transport, endosome to Golgi"/>
    <property type="evidence" value="ECO:0007669"/>
    <property type="project" value="TreeGrafter"/>
</dbReference>
<gene>
    <name evidence="10" type="ORF">GAYE_SCF24G4384</name>
</gene>
<feature type="region of interest" description="Disordered" evidence="7">
    <location>
        <begin position="24"/>
        <end position="47"/>
    </location>
</feature>
<evidence type="ECO:0000259" key="9">
    <source>
        <dbReference type="Pfam" id="PF20655"/>
    </source>
</evidence>
<evidence type="ECO:0000259" key="8">
    <source>
        <dbReference type="Pfam" id="PF04129"/>
    </source>
</evidence>
<feature type="domain" description="Vps52 C-terminal" evidence="9">
    <location>
        <begin position="283"/>
        <end position="583"/>
    </location>
</feature>
<evidence type="ECO:0000256" key="5">
    <source>
        <dbReference type="ARBA" id="ARBA00023034"/>
    </source>
</evidence>
<proteinExistence type="inferred from homology"/>
<dbReference type="InterPro" id="IPR048319">
    <property type="entry name" value="Vps52_CC"/>
</dbReference>
<evidence type="ECO:0000313" key="11">
    <source>
        <dbReference type="Proteomes" id="UP001300502"/>
    </source>
</evidence>
<comment type="caution">
    <text evidence="10">The sequence shown here is derived from an EMBL/GenBank/DDBJ whole genome shotgun (WGS) entry which is preliminary data.</text>
</comment>
<dbReference type="EMBL" id="JANCYU010000040">
    <property type="protein sequence ID" value="KAK4526468.1"/>
    <property type="molecule type" value="Genomic_DNA"/>
</dbReference>
<evidence type="ECO:0000256" key="3">
    <source>
        <dbReference type="ARBA" id="ARBA00022448"/>
    </source>
</evidence>
<keyword evidence="11" id="KW-1185">Reference proteome</keyword>
<dbReference type="Pfam" id="PF20655">
    <property type="entry name" value="Vps52_C"/>
    <property type="match status" value="1"/>
</dbReference>
<feature type="compositionally biased region" description="Basic and acidic residues" evidence="7">
    <location>
        <begin position="36"/>
        <end position="46"/>
    </location>
</feature>
<feature type="domain" description="Vps52 coiled-coil" evidence="8">
    <location>
        <begin position="92"/>
        <end position="264"/>
    </location>
</feature>
<sequence>MEPFRETSIASFDKKDWEAIDELLRQGTDSQPPVQDRLEDRPDSHTVETGFIPQETLNSLLETLKTGANINGTLEIVQSALRQAESRCVEEYVREGSKVTNLRDQILQCDAELNEMERQISHWSARLSRLSKSTREYYDEAALLNKRLLQQKQSHGTILQFLENATLSSELVSGIIESHPSSKQFVQHLVELEEKVQFLSKPEVRESAAMKDIQPFTRKIIFRASEKVRDHLQSKIQLLQNPNTNVQIIQQNVLLKQKEYFRFLHHCAFKVYKEIQNSYISIISQVYQSLFKKYVEGLVNLKEEVNLKGETLVEASGFQLKSSSTSSTSFFVLGKRIESLRCWEEPALVLAIAREHHQRLFIEEIFRCVTKLLVDTCTSEYLFVLEIFAAECNSMLTQILSEVVSLCFHVFEKHLSSTFDIFGCLLVMKENEKFRDRMASRQIPFLDDYFVKIDILVKPRFQELMQQNIQSIAQASSKLLFPGQENISPLALTRRFVEYVSGLIQVAVEMNDKDKMLEESIKRLGVEYLSLLNRIGNHYTRKKSRSLFIVNNLDLICLVLEEQKLDQTEEYSFYESILSKQVTTIVDLELEEHFADFMSLFNRYSKDHSVIANSNESSLKKIFQEFSSNWKKSLEHIRDNTLDNFPNFERGKEVRKKTMTRLLACYREIYQAMEEQHIISSHTSTFPSVNSLIQEIRKYVEESI</sequence>
<dbReference type="Proteomes" id="UP001300502">
    <property type="component" value="Unassembled WGS sequence"/>
</dbReference>
<feature type="coiled-coil region" evidence="6">
    <location>
        <begin position="99"/>
        <end position="133"/>
    </location>
</feature>
<dbReference type="InterPro" id="IPR007258">
    <property type="entry name" value="Vps52"/>
</dbReference>